<sequence>MAIVETGIFQKMRGKLGNLVVYEVNGQKRLRTKPQEYNDRKSPEQLAHRSKVRGIAALYKHLDAPLRFYWKELTQGTTMNGYNLFLSMNIHNLNEEGKIKDISRLCLCKGGQSLPCQARAFWREDGMVEITWDSAAPIANERFDYMEVVTCLHQEGQADEITTIPLYDSERQKGSYLWDISKDVEIKGSLYLYGIFKDRVTGEVSDSFFLGCLDNANGK</sequence>
<gene>
    <name evidence="1" type="ORF">H9863_06465</name>
</gene>
<accession>A0A9D2ABJ4</accession>
<protein>
    <submittedName>
        <fullName evidence="1">Uncharacterized protein</fullName>
    </submittedName>
</protein>
<proteinExistence type="predicted"/>
<dbReference type="EMBL" id="DXFT01000123">
    <property type="protein sequence ID" value="HIX03743.1"/>
    <property type="molecule type" value="Genomic_DNA"/>
</dbReference>
<evidence type="ECO:0000313" key="1">
    <source>
        <dbReference type="EMBL" id="HIX03743.1"/>
    </source>
</evidence>
<dbReference type="Proteomes" id="UP000824202">
    <property type="component" value="Unassembled WGS sequence"/>
</dbReference>
<reference evidence="1" key="1">
    <citation type="journal article" date="2021" name="PeerJ">
        <title>Extensive microbial diversity within the chicken gut microbiome revealed by metagenomics and culture.</title>
        <authorList>
            <person name="Gilroy R."/>
            <person name="Ravi A."/>
            <person name="Getino M."/>
            <person name="Pursley I."/>
            <person name="Horton D.L."/>
            <person name="Alikhan N.F."/>
            <person name="Baker D."/>
            <person name="Gharbi K."/>
            <person name="Hall N."/>
            <person name="Watson M."/>
            <person name="Adriaenssens E.M."/>
            <person name="Foster-Nyarko E."/>
            <person name="Jarju S."/>
            <person name="Secka A."/>
            <person name="Antonio M."/>
            <person name="Oren A."/>
            <person name="Chaudhuri R.R."/>
            <person name="La Ragione R."/>
            <person name="Hildebrand F."/>
            <person name="Pallen M.J."/>
        </authorList>
    </citation>
    <scope>NUCLEOTIDE SEQUENCE</scope>
    <source>
        <strain evidence="1">23274</strain>
    </source>
</reference>
<organism evidence="1 2">
    <name type="scientific">Candidatus Odoribacter faecigallinarum</name>
    <dbReference type="NCBI Taxonomy" id="2838706"/>
    <lineage>
        <taxon>Bacteria</taxon>
        <taxon>Pseudomonadati</taxon>
        <taxon>Bacteroidota</taxon>
        <taxon>Bacteroidia</taxon>
        <taxon>Bacteroidales</taxon>
        <taxon>Odoribacteraceae</taxon>
        <taxon>Odoribacter</taxon>
    </lineage>
</organism>
<dbReference type="AlphaFoldDB" id="A0A9D2ABJ4"/>
<name>A0A9D2ABJ4_9BACT</name>
<comment type="caution">
    <text evidence="1">The sequence shown here is derived from an EMBL/GenBank/DDBJ whole genome shotgun (WGS) entry which is preliminary data.</text>
</comment>
<evidence type="ECO:0000313" key="2">
    <source>
        <dbReference type="Proteomes" id="UP000824202"/>
    </source>
</evidence>
<reference evidence="1" key="2">
    <citation type="submission" date="2021-04" db="EMBL/GenBank/DDBJ databases">
        <authorList>
            <person name="Gilroy R."/>
        </authorList>
    </citation>
    <scope>NUCLEOTIDE SEQUENCE</scope>
    <source>
        <strain evidence="1">23274</strain>
    </source>
</reference>